<comment type="caution">
    <text evidence="2">The sequence shown here is derived from an EMBL/GenBank/DDBJ whole genome shotgun (WGS) entry which is preliminary data.</text>
</comment>
<evidence type="ECO:0000256" key="1">
    <source>
        <dbReference type="SAM" id="SignalP"/>
    </source>
</evidence>
<dbReference type="RefSeq" id="WP_281045815.1">
    <property type="nucleotide sequence ID" value="NZ_JARYGZ010000003.1"/>
</dbReference>
<organism evidence="2 3">
    <name type="scientific">Sphingomonas oryzagri</name>
    <dbReference type="NCBI Taxonomy" id="3042314"/>
    <lineage>
        <taxon>Bacteria</taxon>
        <taxon>Pseudomonadati</taxon>
        <taxon>Pseudomonadota</taxon>
        <taxon>Alphaproteobacteria</taxon>
        <taxon>Sphingomonadales</taxon>
        <taxon>Sphingomonadaceae</taxon>
        <taxon>Sphingomonas</taxon>
    </lineage>
</organism>
<gene>
    <name evidence="2" type="ORF">QGN17_17075</name>
</gene>
<keyword evidence="3" id="KW-1185">Reference proteome</keyword>
<evidence type="ECO:0008006" key="4">
    <source>
        <dbReference type="Google" id="ProtNLM"/>
    </source>
</evidence>
<feature type="chain" id="PRO_5046155255" description="Silver efflux pump" evidence="1">
    <location>
        <begin position="30"/>
        <end position="86"/>
    </location>
</feature>
<name>A0ABT6N5S9_9SPHN</name>
<reference evidence="2" key="1">
    <citation type="submission" date="2023-04" db="EMBL/GenBank/DDBJ databases">
        <title>Sphingomonas sp. MAHUQ-71 isolated from rice field.</title>
        <authorList>
            <person name="Huq M.A."/>
        </authorList>
    </citation>
    <scope>NUCLEOTIDE SEQUENCE</scope>
    <source>
        <strain evidence="2">MAHUQ-71</strain>
    </source>
</reference>
<sequence>MPPSKSAVSIAAAALIAITGASLSSPAMAKGASQVHCYGVNSCKGTSDCKSGTHDCKGQNDCKGQGFKLESSKACKAAGGSLTESK</sequence>
<evidence type="ECO:0000313" key="3">
    <source>
        <dbReference type="Proteomes" id="UP001160625"/>
    </source>
</evidence>
<accession>A0ABT6N5S9</accession>
<keyword evidence="1" id="KW-0732">Signal</keyword>
<evidence type="ECO:0000313" key="2">
    <source>
        <dbReference type="EMBL" id="MDH7640450.1"/>
    </source>
</evidence>
<dbReference type="Proteomes" id="UP001160625">
    <property type="component" value="Unassembled WGS sequence"/>
</dbReference>
<feature type="signal peptide" evidence="1">
    <location>
        <begin position="1"/>
        <end position="29"/>
    </location>
</feature>
<dbReference type="EMBL" id="JARYGZ010000003">
    <property type="protein sequence ID" value="MDH7640450.1"/>
    <property type="molecule type" value="Genomic_DNA"/>
</dbReference>
<proteinExistence type="predicted"/>
<protein>
    <recommendedName>
        <fullName evidence="4">Silver efflux pump</fullName>
    </recommendedName>
</protein>